<dbReference type="InterPro" id="IPR006076">
    <property type="entry name" value="FAD-dep_OxRdtase"/>
</dbReference>
<sequence length="87" mass="8890">MGTSPETDATVLVRGDIACNVLVIGAGSTGLRAAHKLAEAGTTVVVIDASDVGYGASGRAGRQVTRSCFLTIRTRCAKKWVIGILSA</sequence>
<name>A0ABW3FC54_9HYPH</name>
<comment type="caution">
    <text evidence="3">The sequence shown here is derived from an EMBL/GenBank/DDBJ whole genome shotgun (WGS) entry which is preliminary data.</text>
</comment>
<keyword evidence="1" id="KW-0560">Oxidoreductase</keyword>
<evidence type="ECO:0000256" key="1">
    <source>
        <dbReference type="ARBA" id="ARBA00023002"/>
    </source>
</evidence>
<dbReference type="InterPro" id="IPR036188">
    <property type="entry name" value="FAD/NAD-bd_sf"/>
</dbReference>
<evidence type="ECO:0000313" key="3">
    <source>
        <dbReference type="EMBL" id="MFD0916044.1"/>
    </source>
</evidence>
<feature type="domain" description="FAD dependent oxidoreductase" evidence="2">
    <location>
        <begin position="21"/>
        <end position="68"/>
    </location>
</feature>
<dbReference type="Proteomes" id="UP001597101">
    <property type="component" value="Unassembled WGS sequence"/>
</dbReference>
<proteinExistence type="predicted"/>
<evidence type="ECO:0000313" key="4">
    <source>
        <dbReference type="Proteomes" id="UP001597101"/>
    </source>
</evidence>
<keyword evidence="4" id="KW-1185">Reference proteome</keyword>
<gene>
    <name evidence="3" type="ORF">ACFQ14_06455</name>
</gene>
<dbReference type="RefSeq" id="WP_377211880.1">
    <property type="nucleotide sequence ID" value="NZ_JBHTJV010000003.1"/>
</dbReference>
<dbReference type="Pfam" id="PF01266">
    <property type="entry name" value="DAO"/>
    <property type="match status" value="1"/>
</dbReference>
<dbReference type="SUPFAM" id="SSF51905">
    <property type="entry name" value="FAD/NAD(P)-binding domain"/>
    <property type="match status" value="1"/>
</dbReference>
<organism evidence="3 4">
    <name type="scientific">Pseudahrensia aquimaris</name>
    <dbReference type="NCBI Taxonomy" id="744461"/>
    <lineage>
        <taxon>Bacteria</taxon>
        <taxon>Pseudomonadati</taxon>
        <taxon>Pseudomonadota</taxon>
        <taxon>Alphaproteobacteria</taxon>
        <taxon>Hyphomicrobiales</taxon>
        <taxon>Ahrensiaceae</taxon>
        <taxon>Pseudahrensia</taxon>
    </lineage>
</organism>
<evidence type="ECO:0000259" key="2">
    <source>
        <dbReference type="Pfam" id="PF01266"/>
    </source>
</evidence>
<protein>
    <submittedName>
        <fullName evidence="3">FAD-dependent oxidoreductase</fullName>
    </submittedName>
</protein>
<reference evidence="4" key="1">
    <citation type="journal article" date="2019" name="Int. J. Syst. Evol. Microbiol.">
        <title>The Global Catalogue of Microorganisms (GCM) 10K type strain sequencing project: providing services to taxonomists for standard genome sequencing and annotation.</title>
        <authorList>
            <consortium name="The Broad Institute Genomics Platform"/>
            <consortium name="The Broad Institute Genome Sequencing Center for Infectious Disease"/>
            <person name="Wu L."/>
            <person name="Ma J."/>
        </authorList>
    </citation>
    <scope>NUCLEOTIDE SEQUENCE [LARGE SCALE GENOMIC DNA]</scope>
    <source>
        <strain evidence="4">CCUG 60023</strain>
    </source>
</reference>
<dbReference type="Gene3D" id="3.50.50.60">
    <property type="entry name" value="FAD/NAD(P)-binding domain"/>
    <property type="match status" value="1"/>
</dbReference>
<dbReference type="EMBL" id="JBHTJV010000003">
    <property type="protein sequence ID" value="MFD0916044.1"/>
    <property type="molecule type" value="Genomic_DNA"/>
</dbReference>
<accession>A0ABW3FC54</accession>